<sequence length="124" mass="13188">MPSMVLCPSCKRHVFPRETSCPFCGLAISAEPGAPAPALAPELSRAQRYLVGAAIAATVAVAGCNNQPARGPNDVQTEEELERERQKAIDESRDRHPGGGPCVNNVCPPYGCVFPDEACDILRV</sequence>
<evidence type="ECO:0000313" key="2">
    <source>
        <dbReference type="EMBL" id="MDC3989101.1"/>
    </source>
</evidence>
<feature type="region of interest" description="Disordered" evidence="1">
    <location>
        <begin position="64"/>
        <end position="98"/>
    </location>
</feature>
<keyword evidence="3" id="KW-1185">Reference proteome</keyword>
<protein>
    <submittedName>
        <fullName evidence="2">Uncharacterized protein</fullName>
    </submittedName>
</protein>
<dbReference type="RefSeq" id="WP_272428273.1">
    <property type="nucleotide sequence ID" value="NZ_JAGTJJ010000095.1"/>
</dbReference>
<evidence type="ECO:0000313" key="3">
    <source>
        <dbReference type="Proteomes" id="UP001151081"/>
    </source>
</evidence>
<dbReference type="EMBL" id="JAGTJJ010000095">
    <property type="protein sequence ID" value="MDC3989101.1"/>
    <property type="molecule type" value="Genomic_DNA"/>
</dbReference>
<gene>
    <name evidence="2" type="ORF">KEG57_52030</name>
</gene>
<name>A0A9X3XJA1_9BACT</name>
<evidence type="ECO:0000256" key="1">
    <source>
        <dbReference type="SAM" id="MobiDB-lite"/>
    </source>
</evidence>
<dbReference type="Proteomes" id="UP001151081">
    <property type="component" value="Unassembled WGS sequence"/>
</dbReference>
<comment type="caution">
    <text evidence="2">The sequence shown here is derived from an EMBL/GenBank/DDBJ whole genome shotgun (WGS) entry which is preliminary data.</text>
</comment>
<reference evidence="2 3" key="1">
    <citation type="submission" date="2021-04" db="EMBL/GenBank/DDBJ databases">
        <title>Genome analysis of Polyangium sp.</title>
        <authorList>
            <person name="Li Y."/>
            <person name="Wang J."/>
        </authorList>
    </citation>
    <scope>NUCLEOTIDE SEQUENCE [LARGE SCALE GENOMIC DNA]</scope>
    <source>
        <strain evidence="2 3">SDU14</strain>
    </source>
</reference>
<dbReference type="AlphaFoldDB" id="A0A9X3XJA1"/>
<feature type="compositionally biased region" description="Basic and acidic residues" evidence="1">
    <location>
        <begin position="82"/>
        <end position="97"/>
    </location>
</feature>
<proteinExistence type="predicted"/>
<accession>A0A9X3XJA1</accession>
<organism evidence="2 3">
    <name type="scientific">Polyangium jinanense</name>
    <dbReference type="NCBI Taxonomy" id="2829994"/>
    <lineage>
        <taxon>Bacteria</taxon>
        <taxon>Pseudomonadati</taxon>
        <taxon>Myxococcota</taxon>
        <taxon>Polyangia</taxon>
        <taxon>Polyangiales</taxon>
        <taxon>Polyangiaceae</taxon>
        <taxon>Polyangium</taxon>
    </lineage>
</organism>